<dbReference type="HOGENOM" id="CLU_1603925_0_0_1"/>
<evidence type="ECO:0000313" key="2">
    <source>
        <dbReference type="Proteomes" id="UP000009169"/>
    </source>
</evidence>
<name>F2PIH1_TRIEC</name>
<accession>F2PIH1</accession>
<dbReference type="Proteomes" id="UP000009169">
    <property type="component" value="Unassembled WGS sequence"/>
</dbReference>
<reference evidence="2" key="1">
    <citation type="journal article" date="2012" name="MBio">
        <title>Comparative genome analysis of Trichophyton rubrum and related dermatophytes reveals candidate genes involved in infection.</title>
        <authorList>
            <person name="Martinez D.A."/>
            <person name="Oliver B.G."/>
            <person name="Graeser Y."/>
            <person name="Goldberg J.M."/>
            <person name="Li W."/>
            <person name="Martinez-Rossi N.M."/>
            <person name="Monod M."/>
            <person name="Shelest E."/>
            <person name="Barton R.C."/>
            <person name="Birch E."/>
            <person name="Brakhage A.A."/>
            <person name="Chen Z."/>
            <person name="Gurr S.J."/>
            <person name="Heiman D."/>
            <person name="Heitman J."/>
            <person name="Kosti I."/>
            <person name="Rossi A."/>
            <person name="Saif S."/>
            <person name="Samalova M."/>
            <person name="Saunders C.W."/>
            <person name="Shea T."/>
            <person name="Summerbell R.C."/>
            <person name="Xu J."/>
            <person name="Young S."/>
            <person name="Zeng Q."/>
            <person name="Birren B.W."/>
            <person name="Cuomo C.A."/>
            <person name="White T.C."/>
        </authorList>
    </citation>
    <scope>NUCLEOTIDE SEQUENCE [LARGE SCALE GENOMIC DNA]</scope>
    <source>
        <strain evidence="2">ATCC MYA-4606 / CBS 127.97</strain>
    </source>
</reference>
<proteinExistence type="predicted"/>
<sequence length="166" mass="18363">MSLVQREGLIIRRSSTLWQSLRDASFSKKQLPTIPEIDQALRQVPSFTKTCHRAHANSAKSFLFAKGAATWSTTDRSGCAAPASLGKSECNRPREDDFIRLAETKELEQNFLLGIRDATPCSIGGSHGLRRWPGSEGGTEEESNYMAVLTLAWAYVLSCVWAESLK</sequence>
<dbReference type="EMBL" id="DS995719">
    <property type="protein sequence ID" value="EGE01733.1"/>
    <property type="molecule type" value="Genomic_DNA"/>
</dbReference>
<gene>
    <name evidence="1" type="ORF">TEQG_00777</name>
</gene>
<keyword evidence="2" id="KW-1185">Reference proteome</keyword>
<protein>
    <submittedName>
        <fullName evidence="1">Uncharacterized protein</fullName>
    </submittedName>
</protein>
<dbReference type="VEuPathDB" id="FungiDB:TEQG_00777"/>
<organism evidence="1 2">
    <name type="scientific">Trichophyton equinum (strain ATCC MYA-4606 / CBS 127.97)</name>
    <name type="common">Horse ringworm fungus</name>
    <dbReference type="NCBI Taxonomy" id="559882"/>
    <lineage>
        <taxon>Eukaryota</taxon>
        <taxon>Fungi</taxon>
        <taxon>Dikarya</taxon>
        <taxon>Ascomycota</taxon>
        <taxon>Pezizomycotina</taxon>
        <taxon>Eurotiomycetes</taxon>
        <taxon>Eurotiomycetidae</taxon>
        <taxon>Onygenales</taxon>
        <taxon>Arthrodermataceae</taxon>
        <taxon>Trichophyton</taxon>
    </lineage>
</organism>
<evidence type="ECO:0000313" key="1">
    <source>
        <dbReference type="EMBL" id="EGE01733.1"/>
    </source>
</evidence>
<dbReference type="AlphaFoldDB" id="F2PIH1"/>